<feature type="region of interest" description="Disordered" evidence="7">
    <location>
        <begin position="1"/>
        <end position="52"/>
    </location>
</feature>
<dbReference type="InterPro" id="IPR007648">
    <property type="entry name" value="ATPase_inhibitor_mt"/>
</dbReference>
<evidence type="ECO:0000256" key="2">
    <source>
        <dbReference type="ARBA" id="ARBA00010901"/>
    </source>
</evidence>
<evidence type="ECO:0000313" key="9">
    <source>
        <dbReference type="Proteomes" id="UP001583172"/>
    </source>
</evidence>
<evidence type="ECO:0000256" key="7">
    <source>
        <dbReference type="SAM" id="MobiDB-lite"/>
    </source>
</evidence>
<evidence type="ECO:0000256" key="4">
    <source>
        <dbReference type="ARBA" id="ARBA00023054"/>
    </source>
</evidence>
<evidence type="ECO:0000313" key="8">
    <source>
        <dbReference type="EMBL" id="KAL1844263.1"/>
    </source>
</evidence>
<evidence type="ECO:0000256" key="6">
    <source>
        <dbReference type="RuleBase" id="RU368087"/>
    </source>
</evidence>
<dbReference type="SUPFAM" id="SSF64602">
    <property type="entry name" value="F1 ATPase inhibitor, IF1, C-terminal domain"/>
    <property type="match status" value="1"/>
</dbReference>
<feature type="compositionally biased region" description="Low complexity" evidence="7">
    <location>
        <begin position="29"/>
        <end position="38"/>
    </location>
</feature>
<accession>A0ABR3VRM0</accession>
<dbReference type="Gene3D" id="1.20.5.500">
    <property type="entry name" value="Single helix bin"/>
    <property type="match status" value="1"/>
</dbReference>
<gene>
    <name evidence="8" type="ORF">VTJ49DRAFT_2320</name>
</gene>
<dbReference type="PANTHER" id="PTHR48417:SF1">
    <property type="entry name" value="ATP SYNTHASE F1 SUBUNIT EPSILON"/>
    <property type="match status" value="1"/>
</dbReference>
<protein>
    <recommendedName>
        <fullName evidence="6">ATPase inhibitor, mitochondrial</fullName>
    </recommendedName>
</protein>
<comment type="caution">
    <text evidence="8">The sequence shown here is derived from an EMBL/GenBank/DDBJ whole genome shotgun (WGS) entry which is preliminary data.</text>
</comment>
<keyword evidence="4" id="KW-0175">Coiled coil</keyword>
<dbReference type="Proteomes" id="UP001583172">
    <property type="component" value="Unassembled WGS sequence"/>
</dbReference>
<sequence length="98" mass="11080">MMRTSVTKLARPARPLSRMFSTTARAMSAGATGAPPKTGGQGDAFQRRERAQEDYAIRQREKEKLKELKKKIQEQQAHLKQLSDHIDEITRDQGGENN</sequence>
<reference evidence="8 9" key="1">
    <citation type="journal article" date="2024" name="Commun. Biol.">
        <title>Comparative genomic analysis of thermophilic fungi reveals convergent evolutionary adaptations and gene losses.</title>
        <authorList>
            <person name="Steindorff A.S."/>
            <person name="Aguilar-Pontes M.V."/>
            <person name="Robinson A.J."/>
            <person name="Andreopoulos B."/>
            <person name="LaButti K."/>
            <person name="Kuo A."/>
            <person name="Mondo S."/>
            <person name="Riley R."/>
            <person name="Otillar R."/>
            <person name="Haridas S."/>
            <person name="Lipzen A."/>
            <person name="Grimwood J."/>
            <person name="Schmutz J."/>
            <person name="Clum A."/>
            <person name="Reid I.D."/>
            <person name="Moisan M.C."/>
            <person name="Butler G."/>
            <person name="Nguyen T.T.M."/>
            <person name="Dewar K."/>
            <person name="Conant G."/>
            <person name="Drula E."/>
            <person name="Henrissat B."/>
            <person name="Hansel C."/>
            <person name="Singer S."/>
            <person name="Hutchinson M.I."/>
            <person name="de Vries R.P."/>
            <person name="Natvig D.O."/>
            <person name="Powell A.J."/>
            <person name="Tsang A."/>
            <person name="Grigoriev I.V."/>
        </authorList>
    </citation>
    <scope>NUCLEOTIDE SEQUENCE [LARGE SCALE GENOMIC DNA]</scope>
    <source>
        <strain evidence="8 9">CBS 620.91</strain>
    </source>
</reference>
<dbReference type="PANTHER" id="PTHR48417">
    <property type="entry name" value="ATP SYNTHASE F1 SUBUNIT EPSILON"/>
    <property type="match status" value="1"/>
</dbReference>
<evidence type="ECO:0000256" key="3">
    <source>
        <dbReference type="ARBA" id="ARBA00022946"/>
    </source>
</evidence>
<feature type="region of interest" description="Disordered" evidence="7">
    <location>
        <begin position="79"/>
        <end position="98"/>
    </location>
</feature>
<proteinExistence type="inferred from homology"/>
<keyword evidence="3" id="KW-0809">Transit peptide</keyword>
<comment type="subcellular location">
    <subcellularLocation>
        <location evidence="1">Mitochondrion</location>
    </subcellularLocation>
</comment>
<organism evidence="8 9">
    <name type="scientific">Humicola insolens</name>
    <name type="common">Soft-rot fungus</name>
    <dbReference type="NCBI Taxonomy" id="85995"/>
    <lineage>
        <taxon>Eukaryota</taxon>
        <taxon>Fungi</taxon>
        <taxon>Dikarya</taxon>
        <taxon>Ascomycota</taxon>
        <taxon>Pezizomycotina</taxon>
        <taxon>Sordariomycetes</taxon>
        <taxon>Sordariomycetidae</taxon>
        <taxon>Sordariales</taxon>
        <taxon>Chaetomiaceae</taxon>
        <taxon>Mycothermus</taxon>
    </lineage>
</organism>
<comment type="similarity">
    <text evidence="2 6">Belongs to the ATPase inhibitor family.</text>
</comment>
<evidence type="ECO:0000256" key="5">
    <source>
        <dbReference type="ARBA" id="ARBA00023128"/>
    </source>
</evidence>
<dbReference type="Pfam" id="PF04568">
    <property type="entry name" value="IATP"/>
    <property type="match status" value="1"/>
</dbReference>
<feature type="compositionally biased region" description="Basic and acidic residues" evidence="7">
    <location>
        <begin position="81"/>
        <end position="98"/>
    </location>
</feature>
<dbReference type="EMBL" id="JAZGSY010000002">
    <property type="protein sequence ID" value="KAL1844263.1"/>
    <property type="molecule type" value="Genomic_DNA"/>
</dbReference>
<name>A0ABR3VRM0_HUMIN</name>
<comment type="function">
    <text evidence="6">Inhibits the enzyme activity of ATPase.</text>
</comment>
<keyword evidence="5" id="KW-0496">Mitochondrion</keyword>
<evidence type="ECO:0000256" key="1">
    <source>
        <dbReference type="ARBA" id="ARBA00004173"/>
    </source>
</evidence>
<keyword evidence="9" id="KW-1185">Reference proteome</keyword>